<sequence>MALVIYLVAAVKSLINPASFSAKVRTRTVIKLQFFYAKSFLIDLIQTGYYNAMGAETEFAFEGDIRSTEIFNGNTIFITAEF</sequence>
<dbReference type="EMBL" id="MLJW01007502">
    <property type="protein sequence ID" value="OIQ65224.1"/>
    <property type="molecule type" value="Genomic_DNA"/>
</dbReference>
<accession>A0A1J5P3H5</accession>
<comment type="caution">
    <text evidence="1">The sequence shown here is derived from an EMBL/GenBank/DDBJ whole genome shotgun (WGS) entry which is preliminary data.</text>
</comment>
<evidence type="ECO:0000313" key="1">
    <source>
        <dbReference type="EMBL" id="OIQ65224.1"/>
    </source>
</evidence>
<organism evidence="1">
    <name type="scientific">mine drainage metagenome</name>
    <dbReference type="NCBI Taxonomy" id="410659"/>
    <lineage>
        <taxon>unclassified sequences</taxon>
        <taxon>metagenomes</taxon>
        <taxon>ecological metagenomes</taxon>
    </lineage>
</organism>
<proteinExistence type="predicted"/>
<dbReference type="AlphaFoldDB" id="A0A1J5P3H5"/>
<reference evidence="1" key="1">
    <citation type="submission" date="2016-10" db="EMBL/GenBank/DDBJ databases">
        <title>Sequence of Gallionella enrichment culture.</title>
        <authorList>
            <person name="Poehlein A."/>
            <person name="Muehling M."/>
            <person name="Daniel R."/>
        </authorList>
    </citation>
    <scope>NUCLEOTIDE SEQUENCE</scope>
</reference>
<protein>
    <submittedName>
        <fullName evidence="1">Uncharacterized protein</fullName>
    </submittedName>
</protein>
<gene>
    <name evidence="1" type="ORF">GALL_532200</name>
</gene>
<name>A0A1J5P3H5_9ZZZZ</name>